<name>A0AAV2FAJ8_9ROSI</name>
<evidence type="ECO:0000313" key="4">
    <source>
        <dbReference type="Proteomes" id="UP001497516"/>
    </source>
</evidence>
<feature type="repeat" description="PPR" evidence="2">
    <location>
        <begin position="469"/>
        <end position="503"/>
    </location>
</feature>
<dbReference type="PROSITE" id="PS51375">
    <property type="entry name" value="PPR"/>
    <property type="match status" value="7"/>
</dbReference>
<dbReference type="FunFam" id="1.25.40.10:FF:000090">
    <property type="entry name" value="Pentatricopeptide repeat-containing protein, chloroplastic"/>
    <property type="match status" value="1"/>
</dbReference>
<feature type="repeat" description="PPR" evidence="2">
    <location>
        <begin position="570"/>
        <end position="604"/>
    </location>
</feature>
<dbReference type="NCBIfam" id="TIGR00756">
    <property type="entry name" value="PPR"/>
    <property type="match status" value="4"/>
</dbReference>
<dbReference type="Proteomes" id="UP001497516">
    <property type="component" value="Chromosome 6"/>
</dbReference>
<keyword evidence="1" id="KW-0677">Repeat</keyword>
<dbReference type="GO" id="GO:0003723">
    <property type="term" value="F:RNA binding"/>
    <property type="evidence" value="ECO:0007669"/>
    <property type="project" value="InterPro"/>
</dbReference>
<dbReference type="EMBL" id="OZ034819">
    <property type="protein sequence ID" value="CAL1395047.1"/>
    <property type="molecule type" value="Genomic_DNA"/>
</dbReference>
<feature type="repeat" description="PPR" evidence="2">
    <location>
        <begin position="605"/>
        <end position="639"/>
    </location>
</feature>
<dbReference type="InterPro" id="IPR046960">
    <property type="entry name" value="PPR_At4g14850-like_plant"/>
</dbReference>
<proteinExistence type="predicted"/>
<dbReference type="PANTHER" id="PTHR47926:SF344">
    <property type="entry name" value="OS07G0636900 PROTEIN"/>
    <property type="match status" value="1"/>
</dbReference>
<evidence type="ECO:0000256" key="1">
    <source>
        <dbReference type="ARBA" id="ARBA00022737"/>
    </source>
</evidence>
<accession>A0AAV2FAJ8</accession>
<feature type="repeat" description="PPR" evidence="2">
    <location>
        <begin position="368"/>
        <end position="402"/>
    </location>
</feature>
<evidence type="ECO:0000313" key="3">
    <source>
        <dbReference type="EMBL" id="CAL1395047.1"/>
    </source>
</evidence>
<dbReference type="GO" id="GO:0009451">
    <property type="term" value="P:RNA modification"/>
    <property type="evidence" value="ECO:0007669"/>
    <property type="project" value="InterPro"/>
</dbReference>
<sequence>MTLYIPLFRASTNLRLLTQLHSHLFITGMHHDPQASTKLIESYSQLGSLHSSSLVFRTFQSPDSFMWGVLIKCHIWSQHFADAISLYHEMLCSGISNGPFILPSVLTACAGFGDLGIGDKVHGSIIKFGFDTDPVVQTSLLAFYGKLGCLRDARKVFDNMPLKDLVSWSCIISSHVDNGHPAEGLEMFKLLSSRGMEVDAVMMLTVAQACGQLGSLKLARSVHGHVVRRRVQASGSLGDCLVLMYSKCGDMFSAESIFRSKANNSIISRTALIHCYNHWGGFEQAVEIFLETMRDKMEPNVVTMMGVLNSCGGLHLLREGKSVHCYAIKNSLNFEEENSLGPALVGFYSECNQLTYSRRVLHGFGWRNLISWNVLISAYVQQGFSNEAFELMMQMQRQGGLMPDSFSLSSSLSACADSGNLQLGCQMHGYCIKRQLSDEFIQNALVNMYSKCGSMDSAFLIFDAVQEKSVITWNSMITGFSQNGNSVEAIRLFDQMYRNCLEMNEVTFLTAIQACSNMGHLDKGKWLHQKLISYGVEKDLYLETALADMYAKCGDLRTAQRVFNEMPEKSVVTWSIMIAGYGIHGHMDAAMSLFARMVEMGIRPNGVTFMNILSACSHSGHVDAGKFYFRLMENYSIEPNLEHFACLVDLLSRAGDVDGAYGVINSMPFPADASTWGALVNGCRIHHRMDMIQFIQRDLLDVTTDDTGYYTLLSNIYAEEGKWVEFGTVRSKMERTGLKKVPGYSTIELGNKIYRFGAGDTYHWRFNEVCSFLENFPILARPQQGCGVFSNPSNESCIFPEYHE</sequence>
<feature type="repeat" description="PPR" evidence="2">
    <location>
        <begin position="63"/>
        <end position="97"/>
    </location>
</feature>
<dbReference type="InterPro" id="IPR046848">
    <property type="entry name" value="E_motif"/>
</dbReference>
<dbReference type="InterPro" id="IPR002885">
    <property type="entry name" value="PPR_rpt"/>
</dbReference>
<feature type="repeat" description="PPR" evidence="2">
    <location>
        <begin position="504"/>
        <end position="538"/>
    </location>
</feature>
<gene>
    <name evidence="3" type="ORF">LTRI10_LOCUS35506</name>
</gene>
<evidence type="ECO:0000256" key="2">
    <source>
        <dbReference type="PROSITE-ProRule" id="PRU00708"/>
    </source>
</evidence>
<organism evidence="3 4">
    <name type="scientific">Linum trigynum</name>
    <dbReference type="NCBI Taxonomy" id="586398"/>
    <lineage>
        <taxon>Eukaryota</taxon>
        <taxon>Viridiplantae</taxon>
        <taxon>Streptophyta</taxon>
        <taxon>Embryophyta</taxon>
        <taxon>Tracheophyta</taxon>
        <taxon>Spermatophyta</taxon>
        <taxon>Magnoliopsida</taxon>
        <taxon>eudicotyledons</taxon>
        <taxon>Gunneridae</taxon>
        <taxon>Pentapetalae</taxon>
        <taxon>rosids</taxon>
        <taxon>fabids</taxon>
        <taxon>Malpighiales</taxon>
        <taxon>Linaceae</taxon>
        <taxon>Linum</taxon>
    </lineage>
</organism>
<dbReference type="InterPro" id="IPR011990">
    <property type="entry name" value="TPR-like_helical_dom_sf"/>
</dbReference>
<dbReference type="Pfam" id="PF13041">
    <property type="entry name" value="PPR_2"/>
    <property type="match status" value="3"/>
</dbReference>
<reference evidence="3 4" key="1">
    <citation type="submission" date="2024-04" db="EMBL/GenBank/DDBJ databases">
        <authorList>
            <person name="Fracassetti M."/>
        </authorList>
    </citation>
    <scope>NUCLEOTIDE SEQUENCE [LARGE SCALE GENOMIC DNA]</scope>
</reference>
<dbReference type="PANTHER" id="PTHR47926">
    <property type="entry name" value="PENTATRICOPEPTIDE REPEAT-CONTAINING PROTEIN"/>
    <property type="match status" value="1"/>
</dbReference>
<protein>
    <recommendedName>
        <fullName evidence="5">Pentatricopeptide repeat-containing protein</fullName>
    </recommendedName>
</protein>
<dbReference type="Pfam" id="PF01535">
    <property type="entry name" value="PPR"/>
    <property type="match status" value="4"/>
</dbReference>
<evidence type="ECO:0008006" key="5">
    <source>
        <dbReference type="Google" id="ProtNLM"/>
    </source>
</evidence>
<keyword evidence="4" id="KW-1185">Reference proteome</keyword>
<dbReference type="FunFam" id="1.25.40.10:FF:000284">
    <property type="entry name" value="Pentatricopeptide repeat-containing protein"/>
    <property type="match status" value="1"/>
</dbReference>
<dbReference type="Pfam" id="PF20431">
    <property type="entry name" value="E_motif"/>
    <property type="match status" value="1"/>
</dbReference>
<dbReference type="AlphaFoldDB" id="A0AAV2FAJ8"/>
<dbReference type="FunFam" id="1.25.40.10:FF:000344">
    <property type="entry name" value="Pentatricopeptide repeat-containing protein"/>
    <property type="match status" value="1"/>
</dbReference>
<feature type="repeat" description="PPR" evidence="2">
    <location>
        <begin position="164"/>
        <end position="198"/>
    </location>
</feature>
<dbReference type="Gene3D" id="1.25.40.10">
    <property type="entry name" value="Tetratricopeptide repeat domain"/>
    <property type="match status" value="5"/>
</dbReference>